<evidence type="ECO:0000259" key="12">
    <source>
        <dbReference type="Pfam" id="PF01648"/>
    </source>
</evidence>
<dbReference type="Proteomes" id="UP000502374">
    <property type="component" value="Chromosome"/>
</dbReference>
<dbReference type="GO" id="GO:0008897">
    <property type="term" value="F:holo-[acyl-carrier-protein] synthase activity"/>
    <property type="evidence" value="ECO:0007669"/>
    <property type="project" value="UniProtKB-UniRule"/>
</dbReference>
<dbReference type="AlphaFoldDB" id="A0AAJ4GDZ1"/>
<sequence length="126" mass="14566">MSIIGIGIDIVEIERIKKIFFKFGNKLAKKILSIKEWKEYIKSRNKINFIAKKFAAKEAAAKALGTGISNRITFNQLELYHDSLGKPNFRFLDYALQKFKEKKCKFIHVSITDQKLYAHAIVILES</sequence>
<evidence type="ECO:0000256" key="7">
    <source>
        <dbReference type="ARBA" id="ARBA00023098"/>
    </source>
</evidence>
<evidence type="ECO:0000256" key="9">
    <source>
        <dbReference type="ARBA" id="ARBA00050875"/>
    </source>
</evidence>
<evidence type="ECO:0000256" key="10">
    <source>
        <dbReference type="ARBA" id="ARBA00054726"/>
    </source>
</evidence>
<feature type="binding site" evidence="11">
    <location>
        <position position="9"/>
    </location>
    <ligand>
        <name>Mg(2+)</name>
        <dbReference type="ChEBI" id="CHEBI:18420"/>
    </ligand>
</feature>
<comment type="function">
    <text evidence="11">Transfers the 4'-phosphopantetheine moiety from coenzyme A to a Ser of acyl-carrier-protein.</text>
</comment>
<keyword evidence="6 11" id="KW-0460">Magnesium</keyword>
<evidence type="ECO:0000256" key="5">
    <source>
        <dbReference type="ARBA" id="ARBA00022832"/>
    </source>
</evidence>
<evidence type="ECO:0000256" key="11">
    <source>
        <dbReference type="HAMAP-Rule" id="MF_00101"/>
    </source>
</evidence>
<protein>
    <recommendedName>
        <fullName evidence="11">Holo-[acyl-carrier-protein] synthase</fullName>
        <shortName evidence="11">Holo-ACP synthase</shortName>
        <ecNumber evidence="11">2.7.8.7</ecNumber>
    </recommendedName>
    <alternativeName>
        <fullName evidence="11">4'-phosphopantetheinyl transferase AcpS</fullName>
    </alternativeName>
</protein>
<comment type="similarity">
    <text evidence="11">Belongs to the P-Pant transferase superfamily. AcpS family.</text>
</comment>
<evidence type="ECO:0000313" key="14">
    <source>
        <dbReference type="Proteomes" id="UP000502374"/>
    </source>
</evidence>
<keyword evidence="5 11" id="KW-0276">Fatty acid metabolism</keyword>
<feature type="domain" description="4'-phosphopantetheinyl transferase" evidence="12">
    <location>
        <begin position="5"/>
        <end position="97"/>
    </location>
</feature>
<dbReference type="HAMAP" id="MF_00101">
    <property type="entry name" value="AcpS"/>
    <property type="match status" value="1"/>
</dbReference>
<keyword evidence="7 11" id="KW-0443">Lipid metabolism</keyword>
<comment type="subcellular location">
    <subcellularLocation>
        <location evidence="11">Cytoplasm</location>
    </subcellularLocation>
</comment>
<evidence type="ECO:0000256" key="6">
    <source>
        <dbReference type="ARBA" id="ARBA00022842"/>
    </source>
</evidence>
<feature type="binding site" evidence="11">
    <location>
        <position position="58"/>
    </location>
    <ligand>
        <name>Mg(2+)</name>
        <dbReference type="ChEBI" id="CHEBI:18420"/>
    </ligand>
</feature>
<dbReference type="Pfam" id="PF01648">
    <property type="entry name" value="ACPS"/>
    <property type="match status" value="1"/>
</dbReference>
<keyword evidence="8 11" id="KW-0275">Fatty acid biosynthesis</keyword>
<dbReference type="EC" id="2.7.8.7" evidence="11"/>
<gene>
    <name evidence="11" type="primary">acpS</name>
    <name evidence="13" type="ORF">G4B00_01295</name>
</gene>
<comment type="catalytic activity">
    <reaction evidence="9 11">
        <text>apo-[ACP] + CoA = holo-[ACP] + adenosine 3',5'-bisphosphate + H(+)</text>
        <dbReference type="Rhea" id="RHEA:12068"/>
        <dbReference type="Rhea" id="RHEA-COMP:9685"/>
        <dbReference type="Rhea" id="RHEA-COMP:9690"/>
        <dbReference type="ChEBI" id="CHEBI:15378"/>
        <dbReference type="ChEBI" id="CHEBI:29999"/>
        <dbReference type="ChEBI" id="CHEBI:57287"/>
        <dbReference type="ChEBI" id="CHEBI:58343"/>
        <dbReference type="ChEBI" id="CHEBI:64479"/>
        <dbReference type="EC" id="2.7.8.7"/>
    </reaction>
</comment>
<dbReference type="InterPro" id="IPR004568">
    <property type="entry name" value="Ppantetheine-prot_Trfase_dom"/>
</dbReference>
<proteinExistence type="inferred from homology"/>
<keyword evidence="4 11" id="KW-0479">Metal-binding</keyword>
<dbReference type="InterPro" id="IPR002582">
    <property type="entry name" value="ACPS"/>
</dbReference>
<evidence type="ECO:0000256" key="3">
    <source>
        <dbReference type="ARBA" id="ARBA00022679"/>
    </source>
</evidence>
<evidence type="ECO:0000256" key="4">
    <source>
        <dbReference type="ARBA" id="ARBA00022723"/>
    </source>
</evidence>
<evidence type="ECO:0000313" key="13">
    <source>
        <dbReference type="EMBL" id="QIQ41288.1"/>
    </source>
</evidence>
<organism evidence="13 14">
    <name type="scientific">Buchnera aphidicola</name>
    <name type="common">Aphis urticata</name>
    <dbReference type="NCBI Taxonomy" id="2708353"/>
    <lineage>
        <taxon>Bacteria</taxon>
        <taxon>Pseudomonadati</taxon>
        <taxon>Pseudomonadota</taxon>
        <taxon>Gammaproteobacteria</taxon>
        <taxon>Enterobacterales</taxon>
        <taxon>Erwiniaceae</taxon>
        <taxon>Buchnera</taxon>
    </lineage>
</organism>
<evidence type="ECO:0000256" key="8">
    <source>
        <dbReference type="ARBA" id="ARBA00023160"/>
    </source>
</evidence>
<keyword evidence="1 11" id="KW-0963">Cytoplasm</keyword>
<dbReference type="SUPFAM" id="SSF56214">
    <property type="entry name" value="4'-phosphopantetheinyl transferase"/>
    <property type="match status" value="1"/>
</dbReference>
<reference evidence="13 14" key="1">
    <citation type="submission" date="2020-02" db="EMBL/GenBank/DDBJ databases">
        <title>Parallel evolution in the integration of a co-obligate aphid symbiosis.</title>
        <authorList>
            <person name="Monnin D."/>
            <person name="Jackson R."/>
            <person name="Kiers E.T."/>
            <person name="Bunker M."/>
            <person name="Ellers J."/>
            <person name="Henry L.M."/>
        </authorList>
    </citation>
    <scope>NUCLEOTIDE SEQUENCE [LARGE SCALE GENOMIC DNA]</scope>
    <source>
        <strain evidence="13">AURT-53B</strain>
    </source>
</reference>
<dbReference type="GO" id="GO:0005737">
    <property type="term" value="C:cytoplasm"/>
    <property type="evidence" value="ECO:0007669"/>
    <property type="project" value="UniProtKB-SubCell"/>
</dbReference>
<dbReference type="FunFam" id="3.90.470.20:FF:000001">
    <property type="entry name" value="Holo-[acyl-carrier-protein] synthase"/>
    <property type="match status" value="1"/>
</dbReference>
<comment type="cofactor">
    <cofactor evidence="11">
        <name>Mg(2+)</name>
        <dbReference type="ChEBI" id="CHEBI:18420"/>
    </cofactor>
</comment>
<dbReference type="InterPro" id="IPR037143">
    <property type="entry name" value="4-PPantetheinyl_Trfase_dom_sf"/>
</dbReference>
<dbReference type="GO" id="GO:0006633">
    <property type="term" value="P:fatty acid biosynthetic process"/>
    <property type="evidence" value="ECO:0007669"/>
    <property type="project" value="UniProtKB-UniRule"/>
</dbReference>
<accession>A0AAJ4GDZ1</accession>
<comment type="function">
    <text evidence="10">Transfers the 4'-phosphopantetheine moiety from coenzyme A to the 'Ser-36' of acyl-carrier-protein.</text>
</comment>
<evidence type="ECO:0000256" key="2">
    <source>
        <dbReference type="ARBA" id="ARBA00022516"/>
    </source>
</evidence>
<evidence type="ECO:0000256" key="1">
    <source>
        <dbReference type="ARBA" id="ARBA00022490"/>
    </source>
</evidence>
<name>A0AAJ4GDZ1_9GAMM</name>
<keyword evidence="3 11" id="KW-0808">Transferase</keyword>
<dbReference type="InterPro" id="IPR008278">
    <property type="entry name" value="4-PPantetheinyl_Trfase_dom"/>
</dbReference>
<dbReference type="NCBIfam" id="TIGR00556">
    <property type="entry name" value="pantethn_trn"/>
    <property type="match status" value="1"/>
</dbReference>
<keyword evidence="2 11" id="KW-0444">Lipid biosynthesis</keyword>
<dbReference type="Gene3D" id="3.90.470.20">
    <property type="entry name" value="4'-phosphopantetheinyl transferase domain"/>
    <property type="match status" value="1"/>
</dbReference>
<dbReference type="NCBIfam" id="TIGR00516">
    <property type="entry name" value="acpS"/>
    <property type="match status" value="1"/>
</dbReference>
<dbReference type="EMBL" id="CP048744">
    <property type="protein sequence ID" value="QIQ41288.1"/>
    <property type="molecule type" value="Genomic_DNA"/>
</dbReference>
<dbReference type="GO" id="GO:0000287">
    <property type="term" value="F:magnesium ion binding"/>
    <property type="evidence" value="ECO:0007669"/>
    <property type="project" value="UniProtKB-UniRule"/>
</dbReference>